<evidence type="ECO:0000256" key="1">
    <source>
        <dbReference type="ARBA" id="ARBA00022448"/>
    </source>
</evidence>
<dbReference type="EMBL" id="PFTV01000008">
    <property type="protein sequence ID" value="PJB58088.1"/>
    <property type="molecule type" value="Genomic_DNA"/>
</dbReference>
<feature type="transmembrane region" description="Helical" evidence="8">
    <location>
        <begin position="103"/>
        <end position="124"/>
    </location>
</feature>
<sequence>MDIISIIFIAFGLAMDAFAVSITSGIAIKFLKINNALKIATFFGLFQAIMPIIGWLAGLSFRNIISGFDHWIAFGLLIIIGGKMIYESTKIELNNKKIDPLNIYVLLILSFATSIDALAVGLSLSFLKVFIALPAIIIGMITFLLSIFGVYFGNRFGHYFEKKFEIIGGLVLIGIGIKILIEHLTY</sequence>
<organism evidence="11 12">
    <name type="scientific">Candidatus Infernicultor aquiphilus</name>
    <dbReference type="NCBI Taxonomy" id="1805029"/>
    <lineage>
        <taxon>Bacteria</taxon>
        <taxon>Pseudomonadati</taxon>
        <taxon>Atribacterota</taxon>
        <taxon>Candidatus Phoenicimicrobiia</taxon>
        <taxon>Candidatus Pheonicimicrobiales</taxon>
        <taxon>Candidatus Phoenicimicrobiaceae</taxon>
        <taxon>Candidatus Infernicultor</taxon>
    </lineage>
</organism>
<evidence type="ECO:0000256" key="3">
    <source>
        <dbReference type="ARBA" id="ARBA00022692"/>
    </source>
</evidence>
<evidence type="ECO:0000313" key="10">
    <source>
        <dbReference type="EMBL" id="PIY33977.1"/>
    </source>
</evidence>
<dbReference type="EMBL" id="PFIP01000140">
    <property type="protein sequence ID" value="PIX33641.1"/>
    <property type="molecule type" value="Genomic_DNA"/>
</dbReference>
<reference evidence="12 13" key="1">
    <citation type="submission" date="2017-09" db="EMBL/GenBank/DDBJ databases">
        <title>Depth-based differentiation of microbial function through sediment-hosted aquifers and enrichment of novel symbionts in the deep terrestrial subsurface.</title>
        <authorList>
            <person name="Probst A.J."/>
            <person name="Ladd B."/>
            <person name="Jarett J.K."/>
            <person name="Geller-Mcgrath D.E."/>
            <person name="Sieber C.M."/>
            <person name="Emerson J.B."/>
            <person name="Anantharaman K."/>
            <person name="Thomas B.C."/>
            <person name="Malmstrom R."/>
            <person name="Stieglmeier M."/>
            <person name="Klingl A."/>
            <person name="Woyke T."/>
            <person name="Ryan C.M."/>
            <person name="Banfield J.F."/>
        </authorList>
    </citation>
    <scope>NUCLEOTIDE SEQUENCE [LARGE SCALE GENOMIC DNA]</scope>
    <source>
        <strain evidence="10">CG_4_10_14_3_um_filter_34_13</strain>
        <strain evidence="11">CG_4_9_14_3_um_filter_33_16</strain>
    </source>
</reference>
<dbReference type="PANTHER" id="PTHR35529:SF1">
    <property type="entry name" value="MANGANESE EFFLUX PUMP MNTP-RELATED"/>
    <property type="match status" value="1"/>
</dbReference>
<evidence type="ECO:0000256" key="8">
    <source>
        <dbReference type="HAMAP-Rule" id="MF_01521"/>
    </source>
</evidence>
<evidence type="ECO:0000256" key="7">
    <source>
        <dbReference type="ARBA" id="ARBA00023211"/>
    </source>
</evidence>
<keyword evidence="6 8" id="KW-0472">Membrane</keyword>
<evidence type="ECO:0000256" key="5">
    <source>
        <dbReference type="ARBA" id="ARBA00023065"/>
    </source>
</evidence>
<proteinExistence type="inferred from homology"/>
<dbReference type="RefSeq" id="WP_406606610.1">
    <property type="nucleotide sequence ID" value="NZ_PFKO01000006.1"/>
</dbReference>
<evidence type="ECO:0000256" key="4">
    <source>
        <dbReference type="ARBA" id="ARBA00022989"/>
    </source>
</evidence>
<keyword evidence="4 8" id="KW-1133">Transmembrane helix</keyword>
<feature type="transmembrane region" description="Helical" evidence="8">
    <location>
        <begin position="6"/>
        <end position="27"/>
    </location>
</feature>
<feature type="transmembrane region" description="Helical" evidence="8">
    <location>
        <begin position="130"/>
        <end position="152"/>
    </location>
</feature>
<evidence type="ECO:0000256" key="2">
    <source>
        <dbReference type="ARBA" id="ARBA00022475"/>
    </source>
</evidence>
<evidence type="ECO:0000256" key="6">
    <source>
        <dbReference type="ARBA" id="ARBA00023136"/>
    </source>
</evidence>
<protein>
    <recommendedName>
        <fullName evidence="8">Putative manganese efflux pump MntP</fullName>
    </recommendedName>
</protein>
<keyword evidence="1 8" id="KW-0813">Transport</keyword>
<evidence type="ECO:0000313" key="13">
    <source>
        <dbReference type="Proteomes" id="UP000230646"/>
    </source>
</evidence>
<keyword evidence="7 8" id="KW-0464">Manganese</keyword>
<reference evidence="9" key="2">
    <citation type="submission" date="2017-09" db="EMBL/GenBank/DDBJ databases">
        <title>Depth-based differentiation of microbial function through sediment-hosted aquifers and enrichment of novel symbionts in the deep terrestrial subsurface.</title>
        <authorList>
            <person name="Probst A.J."/>
            <person name="Ladd B."/>
            <person name="Jarett J.K."/>
            <person name="Geller-Mcgrath D.E."/>
            <person name="Sieber C.M.K."/>
            <person name="Emerson J.B."/>
            <person name="Anantharaman K."/>
            <person name="Thomas B.C."/>
            <person name="Malmstrom R."/>
            <person name="Stieglmeier M."/>
            <person name="Klingl A."/>
            <person name="Woyke T."/>
            <person name="Ryan C.M."/>
            <person name="Banfield J.F."/>
        </authorList>
    </citation>
    <scope>NUCLEOTIDE SEQUENCE</scope>
    <source>
        <strain evidence="9">CG_4_8_14_3_um_filter_34_18</strain>
    </source>
</reference>
<dbReference type="Proteomes" id="UP000230646">
    <property type="component" value="Unassembled WGS sequence"/>
</dbReference>
<keyword evidence="2 8" id="KW-1003">Cell membrane</keyword>
<accession>A0A2M7PUN1</accession>
<dbReference type="EMBL" id="PFKO01000006">
    <property type="protein sequence ID" value="PIY33977.1"/>
    <property type="molecule type" value="Genomic_DNA"/>
</dbReference>
<comment type="subcellular location">
    <subcellularLocation>
        <location evidence="8">Cell membrane</location>
        <topology evidence="8">Multi-pass membrane protein</topology>
    </subcellularLocation>
</comment>
<gene>
    <name evidence="8" type="primary">mntP</name>
    <name evidence="11" type="ORF">CO097_00330</name>
    <name evidence="10" type="ORF">COZ07_00195</name>
    <name evidence="9" type="ORF">COZ58_06975</name>
</gene>
<dbReference type="Proteomes" id="UP000231493">
    <property type="component" value="Unassembled WGS sequence"/>
</dbReference>
<dbReference type="AlphaFoldDB" id="A0A2M8CGD2"/>
<evidence type="ECO:0000313" key="12">
    <source>
        <dbReference type="Proteomes" id="UP000228560"/>
    </source>
</evidence>
<accession>A0A2M7K679</accession>
<evidence type="ECO:0000313" key="9">
    <source>
        <dbReference type="EMBL" id="PIX33641.1"/>
    </source>
</evidence>
<comment type="function">
    <text evidence="8">Probably functions as a manganese efflux pump.</text>
</comment>
<feature type="transmembrane region" description="Helical" evidence="8">
    <location>
        <begin position="164"/>
        <end position="181"/>
    </location>
</feature>
<dbReference type="InterPro" id="IPR022929">
    <property type="entry name" value="Put_MntP"/>
</dbReference>
<comment type="caution">
    <text evidence="11">The sequence shown here is derived from an EMBL/GenBank/DDBJ whole genome shotgun (WGS) entry which is preliminary data.</text>
</comment>
<evidence type="ECO:0000313" key="11">
    <source>
        <dbReference type="EMBL" id="PJB58088.1"/>
    </source>
</evidence>
<dbReference type="InterPro" id="IPR003810">
    <property type="entry name" value="Mntp/YtaF"/>
</dbReference>
<dbReference type="PANTHER" id="PTHR35529">
    <property type="entry name" value="MANGANESE EFFLUX PUMP MNTP-RELATED"/>
    <property type="match status" value="1"/>
</dbReference>
<feature type="transmembrane region" description="Helical" evidence="8">
    <location>
        <begin position="39"/>
        <end position="58"/>
    </location>
</feature>
<dbReference type="GO" id="GO:0005886">
    <property type="term" value="C:plasma membrane"/>
    <property type="evidence" value="ECO:0007669"/>
    <property type="project" value="UniProtKB-SubCell"/>
</dbReference>
<comment type="similarity">
    <text evidence="8">Belongs to the MntP (TC 9.B.29) family.</text>
</comment>
<keyword evidence="5 8" id="KW-0406">Ion transport</keyword>
<dbReference type="Pfam" id="PF02659">
    <property type="entry name" value="Mntp"/>
    <property type="match status" value="1"/>
</dbReference>
<keyword evidence="3 8" id="KW-0812">Transmembrane</keyword>
<accession>A0A2M8CGD2</accession>
<feature type="transmembrane region" description="Helical" evidence="8">
    <location>
        <begin position="64"/>
        <end position="82"/>
    </location>
</feature>
<dbReference type="Proteomes" id="UP000228560">
    <property type="component" value="Unassembled WGS sequence"/>
</dbReference>
<dbReference type="HAMAP" id="MF_01521">
    <property type="entry name" value="MntP_pump"/>
    <property type="match status" value="1"/>
</dbReference>
<name>A0A2M8CGD2_9BACT</name>
<dbReference type="GO" id="GO:0005384">
    <property type="term" value="F:manganese ion transmembrane transporter activity"/>
    <property type="evidence" value="ECO:0007669"/>
    <property type="project" value="UniProtKB-UniRule"/>
</dbReference>